<dbReference type="Pfam" id="PF14102">
    <property type="entry name" value="Caps_synth_CapC"/>
    <property type="match status" value="1"/>
</dbReference>
<keyword evidence="3" id="KW-1185">Reference proteome</keyword>
<feature type="transmembrane region" description="Helical" evidence="1">
    <location>
        <begin position="12"/>
        <end position="32"/>
    </location>
</feature>
<reference evidence="3" key="1">
    <citation type="submission" date="2016-10" db="EMBL/GenBank/DDBJ databases">
        <authorList>
            <person name="Varghese N."/>
            <person name="Submissions S."/>
        </authorList>
    </citation>
    <scope>NUCLEOTIDE SEQUENCE [LARGE SCALE GENOMIC DNA]</scope>
    <source>
        <strain evidence="3">DSM 44544</strain>
    </source>
</reference>
<dbReference type="Proteomes" id="UP000199622">
    <property type="component" value="Unassembled WGS sequence"/>
</dbReference>
<feature type="transmembrane region" description="Helical" evidence="1">
    <location>
        <begin position="82"/>
        <end position="102"/>
    </location>
</feature>
<protein>
    <submittedName>
        <fullName evidence="2">Poly-gamma-glutamate biosynthesis protein PgsC/CapC</fullName>
    </submittedName>
</protein>
<feature type="transmembrane region" description="Helical" evidence="1">
    <location>
        <begin position="52"/>
        <end position="70"/>
    </location>
</feature>
<name>A0A1H5AHW5_9PSEU</name>
<evidence type="ECO:0000313" key="2">
    <source>
        <dbReference type="EMBL" id="SED41364.1"/>
    </source>
</evidence>
<dbReference type="OrthoDB" id="48792at2"/>
<dbReference type="GO" id="GO:0016020">
    <property type="term" value="C:membrane"/>
    <property type="evidence" value="ECO:0007669"/>
    <property type="project" value="InterPro"/>
</dbReference>
<dbReference type="PRINTS" id="PR01759">
    <property type="entry name" value="CAPSULEPROTC"/>
</dbReference>
<proteinExistence type="predicted"/>
<keyword evidence="1" id="KW-1133">Transmembrane helix</keyword>
<dbReference type="GO" id="GO:0045227">
    <property type="term" value="P:capsule polysaccharide biosynthetic process"/>
    <property type="evidence" value="ECO:0007669"/>
    <property type="project" value="InterPro"/>
</dbReference>
<feature type="transmembrane region" description="Helical" evidence="1">
    <location>
        <begin position="133"/>
        <end position="157"/>
    </location>
</feature>
<keyword evidence="1" id="KW-0812">Transmembrane</keyword>
<organism evidence="2 3">
    <name type="scientific">Amycolatopsis tolypomycina</name>
    <dbReference type="NCBI Taxonomy" id="208445"/>
    <lineage>
        <taxon>Bacteria</taxon>
        <taxon>Bacillati</taxon>
        <taxon>Actinomycetota</taxon>
        <taxon>Actinomycetes</taxon>
        <taxon>Pseudonocardiales</taxon>
        <taxon>Pseudonocardiaceae</taxon>
        <taxon>Amycolatopsis</taxon>
    </lineage>
</organism>
<dbReference type="EMBL" id="FNSO01000004">
    <property type="protein sequence ID" value="SED41364.1"/>
    <property type="molecule type" value="Genomic_DNA"/>
</dbReference>
<evidence type="ECO:0000313" key="3">
    <source>
        <dbReference type="Proteomes" id="UP000199622"/>
    </source>
</evidence>
<dbReference type="RefSeq" id="WP_091316816.1">
    <property type="nucleotide sequence ID" value="NZ_FNSO01000004.1"/>
</dbReference>
<sequence length="160" mass="16837">MLTTSLAPEVATVGLAIGLLLSLVCYLTTNLSPGGMITPGWIALTMVEDYRRAAIIVLMTALTFGGTKVLQRVVILYGKRLFAAVVLLGVVLQTTLLLVLQADFPLLFVHQTLGFVVPGLVAYQLVRQKPVATMLATGGVSLACYAVLISGVLVGLVPVV</sequence>
<evidence type="ECO:0000256" key="1">
    <source>
        <dbReference type="SAM" id="Phobius"/>
    </source>
</evidence>
<dbReference type="AlphaFoldDB" id="A0A1H5AHW5"/>
<dbReference type="InterPro" id="IPR008338">
    <property type="entry name" value="Capsule_biosynth_CapC"/>
</dbReference>
<accession>A0A1H5AHW5</accession>
<gene>
    <name evidence="2" type="ORF">SAMN04489727_7770</name>
</gene>
<feature type="transmembrane region" description="Helical" evidence="1">
    <location>
        <begin position="108"/>
        <end position="126"/>
    </location>
</feature>
<keyword evidence="1" id="KW-0472">Membrane</keyword>
<dbReference type="STRING" id="208445.SAMN04489727_7770"/>